<evidence type="ECO:0000256" key="3">
    <source>
        <dbReference type="ARBA" id="ARBA00023002"/>
    </source>
</evidence>
<evidence type="ECO:0000256" key="4">
    <source>
        <dbReference type="ARBA" id="ARBA00023157"/>
    </source>
</evidence>
<dbReference type="PROSITE" id="PS51352">
    <property type="entry name" value="THIOREDOXIN_2"/>
    <property type="match status" value="1"/>
</dbReference>
<evidence type="ECO:0000313" key="10">
    <source>
        <dbReference type="Proteomes" id="UP000183245"/>
    </source>
</evidence>
<keyword evidence="7" id="KW-0812">Transmembrane</keyword>
<keyword evidence="4" id="KW-1015">Disulfide bond</keyword>
<keyword evidence="7" id="KW-0472">Membrane</keyword>
<evidence type="ECO:0000256" key="6">
    <source>
        <dbReference type="SAM" id="MobiDB-lite"/>
    </source>
</evidence>
<dbReference type="STRING" id="1817892.AUK40_04465"/>
<dbReference type="PANTHER" id="PTHR13887">
    <property type="entry name" value="GLUTATHIONE S-TRANSFERASE KAPPA"/>
    <property type="match status" value="1"/>
</dbReference>
<dbReference type="SUPFAM" id="SSF52833">
    <property type="entry name" value="Thioredoxin-like"/>
    <property type="match status" value="1"/>
</dbReference>
<protein>
    <recommendedName>
        <fullName evidence="8">Thioredoxin domain-containing protein</fullName>
    </recommendedName>
</protein>
<comment type="similarity">
    <text evidence="1">Belongs to the thioredoxin family. DsbA subfamily.</text>
</comment>
<feature type="region of interest" description="Disordered" evidence="6">
    <location>
        <begin position="92"/>
        <end position="115"/>
    </location>
</feature>
<name>A0A1J5III9_9BACT</name>
<accession>A0A1J5III9</accession>
<gene>
    <name evidence="9" type="ORF">AUK40_04465</name>
</gene>
<dbReference type="AlphaFoldDB" id="A0A1J5III9"/>
<dbReference type="Gene3D" id="1.10.40.80">
    <property type="match status" value="1"/>
</dbReference>
<sequence>MPSKTAKGKVSKTVSLEQPIEETKLSSASSSTAPPKDAKSDEYITLDLQTVVIPAAILLSAVIISIILVFGFRNLKSSITASRDAILDAVGGNPTTTDTTGTTAETATGSTSIGTSPYLGDRSKAKVAIVEFSDYECPFCIRHAKQTYPQMITDLVDSGDAIYVYRDNIAVPSHNPVATEEAMAAKCVQKIAGNEAYFTFHDNVFATTTGNGQGKKSDLYVLASEIGLDSTAFSQCLDGEQTKNAVTADIADAADAGMSGTPGFIVGTLSSDGTVTGDIIRGAYPFDTFKTAVDKYL</sequence>
<evidence type="ECO:0000256" key="2">
    <source>
        <dbReference type="ARBA" id="ARBA00022729"/>
    </source>
</evidence>
<feature type="transmembrane region" description="Helical" evidence="7">
    <location>
        <begin position="51"/>
        <end position="72"/>
    </location>
</feature>
<dbReference type="InterPro" id="IPR012336">
    <property type="entry name" value="Thioredoxin-like_fold"/>
</dbReference>
<feature type="domain" description="Thioredoxin" evidence="8">
    <location>
        <begin position="98"/>
        <end position="297"/>
    </location>
</feature>
<evidence type="ECO:0000313" key="9">
    <source>
        <dbReference type="EMBL" id="OIP96884.1"/>
    </source>
</evidence>
<evidence type="ECO:0000259" key="8">
    <source>
        <dbReference type="PROSITE" id="PS51352"/>
    </source>
</evidence>
<dbReference type="InterPro" id="IPR013766">
    <property type="entry name" value="Thioredoxin_domain"/>
</dbReference>
<keyword evidence="3" id="KW-0560">Oxidoreductase</keyword>
<feature type="region of interest" description="Disordered" evidence="6">
    <location>
        <begin position="1"/>
        <end position="36"/>
    </location>
</feature>
<dbReference type="InterPro" id="IPR036249">
    <property type="entry name" value="Thioredoxin-like_sf"/>
</dbReference>
<feature type="compositionally biased region" description="Basic residues" evidence="6">
    <location>
        <begin position="1"/>
        <end position="10"/>
    </location>
</feature>
<dbReference type="GO" id="GO:0016491">
    <property type="term" value="F:oxidoreductase activity"/>
    <property type="evidence" value="ECO:0007669"/>
    <property type="project" value="UniProtKB-KW"/>
</dbReference>
<organism evidence="9 10">
    <name type="scientific">Candidatus Wirthbacteria bacterium CG2_30_54_11</name>
    <dbReference type="NCBI Taxonomy" id="1817892"/>
    <lineage>
        <taxon>Bacteria</taxon>
        <taxon>Candidatus Wirthbacteria</taxon>
    </lineage>
</organism>
<dbReference type="EMBL" id="MNZT01000077">
    <property type="protein sequence ID" value="OIP96884.1"/>
    <property type="molecule type" value="Genomic_DNA"/>
</dbReference>
<dbReference type="PANTHER" id="PTHR13887:SF14">
    <property type="entry name" value="DISULFIDE BOND FORMATION PROTEIN D"/>
    <property type="match status" value="1"/>
</dbReference>
<keyword evidence="7" id="KW-1133">Transmembrane helix</keyword>
<evidence type="ECO:0000256" key="5">
    <source>
        <dbReference type="ARBA" id="ARBA00023284"/>
    </source>
</evidence>
<dbReference type="Proteomes" id="UP000183245">
    <property type="component" value="Unassembled WGS sequence"/>
</dbReference>
<keyword evidence="2" id="KW-0732">Signal</keyword>
<evidence type="ECO:0000256" key="1">
    <source>
        <dbReference type="ARBA" id="ARBA00005791"/>
    </source>
</evidence>
<comment type="caution">
    <text evidence="9">The sequence shown here is derived from an EMBL/GenBank/DDBJ whole genome shotgun (WGS) entry which is preliminary data.</text>
</comment>
<feature type="compositionally biased region" description="Low complexity" evidence="6">
    <location>
        <begin position="95"/>
        <end position="115"/>
    </location>
</feature>
<keyword evidence="5" id="KW-0676">Redox-active center</keyword>
<reference evidence="9 10" key="1">
    <citation type="journal article" date="2016" name="Environ. Microbiol.">
        <title>Genomic resolution of a cold subsurface aquifer community provides metabolic insights for novel microbes adapted to high CO concentrations.</title>
        <authorList>
            <person name="Probst A.J."/>
            <person name="Castelle C.J."/>
            <person name="Singh A."/>
            <person name="Brown C.T."/>
            <person name="Anantharaman K."/>
            <person name="Sharon I."/>
            <person name="Hug L.A."/>
            <person name="Burstein D."/>
            <person name="Emerson J.B."/>
            <person name="Thomas B.C."/>
            <person name="Banfield J.F."/>
        </authorList>
    </citation>
    <scope>NUCLEOTIDE SEQUENCE [LARGE SCALE GENOMIC DNA]</scope>
    <source>
        <strain evidence="9">CG2_30_54_11</strain>
    </source>
</reference>
<dbReference type="Gene3D" id="3.40.30.10">
    <property type="entry name" value="Glutaredoxin"/>
    <property type="match status" value="1"/>
</dbReference>
<proteinExistence type="inferred from homology"/>
<evidence type="ECO:0000256" key="7">
    <source>
        <dbReference type="SAM" id="Phobius"/>
    </source>
</evidence>
<dbReference type="Pfam" id="PF13462">
    <property type="entry name" value="Thioredoxin_4"/>
    <property type="match status" value="1"/>
</dbReference>